<dbReference type="PIRSF" id="PIRSF005715">
    <property type="entry name" value="VPS45_Sec1"/>
    <property type="match status" value="1"/>
</dbReference>
<evidence type="ECO:0000313" key="3">
    <source>
        <dbReference type="EMBL" id="GFY90340.1"/>
    </source>
</evidence>
<dbReference type="InterPro" id="IPR001619">
    <property type="entry name" value="Sec1-like"/>
</dbReference>
<dbReference type="InterPro" id="IPR036045">
    <property type="entry name" value="Sec1-like_sf"/>
</dbReference>
<dbReference type="SUPFAM" id="SSF56815">
    <property type="entry name" value="Sec1/munc18-like (SM) proteins"/>
    <property type="match status" value="1"/>
</dbReference>
<dbReference type="Proteomes" id="UP000585474">
    <property type="component" value="Unassembled WGS sequence"/>
</dbReference>
<reference evidence="3 4" key="1">
    <citation type="submission" date="2019-07" db="EMBL/GenBank/DDBJ databases">
        <title>De Novo Assembly of kiwifruit Actinidia rufa.</title>
        <authorList>
            <person name="Sugita-Konishi S."/>
            <person name="Sato K."/>
            <person name="Mori E."/>
            <person name="Abe Y."/>
            <person name="Kisaki G."/>
            <person name="Hamano K."/>
            <person name="Suezawa K."/>
            <person name="Otani M."/>
            <person name="Fukuda T."/>
            <person name="Manabe T."/>
            <person name="Gomi K."/>
            <person name="Tabuchi M."/>
            <person name="Akimitsu K."/>
            <person name="Kataoka I."/>
        </authorList>
    </citation>
    <scope>NUCLEOTIDE SEQUENCE [LARGE SCALE GENOMIC DNA]</scope>
    <source>
        <strain evidence="4">cv. Fuchu</strain>
    </source>
</reference>
<feature type="compositionally biased region" description="Polar residues" evidence="2">
    <location>
        <begin position="468"/>
        <end position="482"/>
    </location>
</feature>
<dbReference type="AlphaFoldDB" id="A0A7J0EVD8"/>
<sequence>MNLEYFSMDSQGYITDQERALENLFGKDVENSRKFDTCLNTMAARIATVFASLKEFPFVRYRAAKSLDSSTVTSFRDLVPTKLAAAVWNHITAYKSTIPNYPQTETCELLILDRSVDQIAPVIHEWTYDAMCHDLLDMDGNKYLYEVPSKTGGQPEKKEVLLEDHDPVWLELRHAHIADASERLLHDKMTNFVSKNKAAQLQQRDGSELSTRDLQKMVQALPQYNEQMEKLSVHVEIAGKINKSIRDMGLRELGQLEQDIVFGDAGTKEIINFLRTKQDSSVENKLRLLMIYASVYPEKFEGDKASKLMQGIAYCLRAENYSYRGHCSHSLMSEIHIISNLPDIIKVILNWKTTVGFVHTKENAISILNLPELAKLSHEDMKTVNNMRMLECSNPRKTSAGSFSLKFDAHKRKHAARKDREGEEETWQLFRFYPMLEELIEKLSKADLPKDEYQCMNNPSPTAPEGSVRSQSAAARPSQPTGPHSMRSRRTATWAKPRHSDDGYSSDSVLRNASNDFKKMGQRIFVFIIGGATRSELRVCHKLTTKLRREVVLGSSSVDDPPQYITEGHSILISIIYWHSMQN</sequence>
<dbReference type="Pfam" id="PF00995">
    <property type="entry name" value="Sec1"/>
    <property type="match status" value="1"/>
</dbReference>
<dbReference type="Gene3D" id="1.25.40.60">
    <property type="match status" value="1"/>
</dbReference>
<comment type="caution">
    <text evidence="3">The sequence shown here is derived from an EMBL/GenBank/DDBJ whole genome shotgun (WGS) entry which is preliminary data.</text>
</comment>
<dbReference type="PANTHER" id="PTHR11679">
    <property type="entry name" value="VESICLE PROTEIN SORTING-ASSOCIATED"/>
    <property type="match status" value="1"/>
</dbReference>
<evidence type="ECO:0000256" key="1">
    <source>
        <dbReference type="ARBA" id="ARBA00009884"/>
    </source>
</evidence>
<dbReference type="EMBL" id="BJWL01000007">
    <property type="protein sequence ID" value="GFY90340.1"/>
    <property type="molecule type" value="Genomic_DNA"/>
</dbReference>
<keyword evidence="4" id="KW-1185">Reference proteome</keyword>
<evidence type="ECO:0000256" key="2">
    <source>
        <dbReference type="SAM" id="MobiDB-lite"/>
    </source>
</evidence>
<dbReference type="GO" id="GO:0016192">
    <property type="term" value="P:vesicle-mediated transport"/>
    <property type="evidence" value="ECO:0007669"/>
    <property type="project" value="InterPro"/>
</dbReference>
<organism evidence="3 4">
    <name type="scientific">Actinidia rufa</name>
    <dbReference type="NCBI Taxonomy" id="165716"/>
    <lineage>
        <taxon>Eukaryota</taxon>
        <taxon>Viridiplantae</taxon>
        <taxon>Streptophyta</taxon>
        <taxon>Embryophyta</taxon>
        <taxon>Tracheophyta</taxon>
        <taxon>Spermatophyta</taxon>
        <taxon>Magnoliopsida</taxon>
        <taxon>eudicotyledons</taxon>
        <taxon>Gunneridae</taxon>
        <taxon>Pentapetalae</taxon>
        <taxon>asterids</taxon>
        <taxon>Ericales</taxon>
        <taxon>Actinidiaceae</taxon>
        <taxon>Actinidia</taxon>
    </lineage>
</organism>
<feature type="region of interest" description="Disordered" evidence="2">
    <location>
        <begin position="451"/>
        <end position="508"/>
    </location>
</feature>
<dbReference type="InterPro" id="IPR027482">
    <property type="entry name" value="Sec1-like_dom2"/>
</dbReference>
<evidence type="ECO:0000313" key="4">
    <source>
        <dbReference type="Proteomes" id="UP000585474"/>
    </source>
</evidence>
<accession>A0A7J0EVD8</accession>
<protein>
    <submittedName>
        <fullName evidence="3">Sec1/munc18-like (SM) proteins superfamily</fullName>
    </submittedName>
</protein>
<dbReference type="Gene3D" id="3.40.50.1910">
    <property type="match status" value="2"/>
</dbReference>
<dbReference type="InterPro" id="IPR043127">
    <property type="entry name" value="Sec-1-like_dom3a"/>
</dbReference>
<proteinExistence type="inferred from homology"/>
<comment type="similarity">
    <text evidence="1">Belongs to the STXBP/unc-18/SEC1 family.</text>
</comment>
<dbReference type="Gene3D" id="3.90.830.10">
    <property type="entry name" value="Syntaxin Binding Protein 1, Chain A, domain 2"/>
    <property type="match status" value="1"/>
</dbReference>
<gene>
    <name evidence="3" type="ORF">Acr_07g0005370</name>
</gene>
<dbReference type="OrthoDB" id="2228at2759"/>
<name>A0A7J0EVD8_9ERIC</name>